<name>A0ABY9EDS9_9GAMM</name>
<proteinExistence type="predicted"/>
<protein>
    <recommendedName>
        <fullName evidence="3">Secreted protein</fullName>
    </recommendedName>
</protein>
<organism evidence="1 2">
    <name type="scientific">Microbulbifer spongiae</name>
    <dbReference type="NCBI Taxonomy" id="2944933"/>
    <lineage>
        <taxon>Bacteria</taxon>
        <taxon>Pseudomonadati</taxon>
        <taxon>Pseudomonadota</taxon>
        <taxon>Gammaproteobacteria</taxon>
        <taxon>Cellvibrionales</taxon>
        <taxon>Microbulbiferaceae</taxon>
        <taxon>Microbulbifer</taxon>
    </lineage>
</organism>
<keyword evidence="2" id="KW-1185">Reference proteome</keyword>
<evidence type="ECO:0000313" key="1">
    <source>
        <dbReference type="EMBL" id="WKD49505.1"/>
    </source>
</evidence>
<reference evidence="1 2" key="1">
    <citation type="submission" date="2022-05" db="EMBL/GenBank/DDBJ databases">
        <title>Microbulbifer sp. nov., isolated from sponge.</title>
        <authorList>
            <person name="Gao L."/>
        </authorList>
    </citation>
    <scope>NUCLEOTIDE SEQUENCE [LARGE SCALE GENOMIC DNA]</scope>
    <source>
        <strain evidence="1 2">MI-G</strain>
    </source>
</reference>
<dbReference type="RefSeq" id="WP_301415351.1">
    <property type="nucleotide sequence ID" value="NZ_CP098023.1"/>
</dbReference>
<sequence>MSFIFFSAVKPVALTVRLFLWPIGQGTGPFGVAAVWLGKWWRKVFVTPIDTCHAAARASSPRSRQVMSAQQRTVIDEKSSQCLCTGCW</sequence>
<dbReference type="Proteomes" id="UP001321520">
    <property type="component" value="Chromosome"/>
</dbReference>
<dbReference type="EMBL" id="CP098023">
    <property type="protein sequence ID" value="WKD49505.1"/>
    <property type="molecule type" value="Genomic_DNA"/>
</dbReference>
<evidence type="ECO:0008006" key="3">
    <source>
        <dbReference type="Google" id="ProtNLM"/>
    </source>
</evidence>
<gene>
    <name evidence="1" type="ORF">M8T91_16660</name>
</gene>
<accession>A0ABY9EDS9</accession>
<evidence type="ECO:0000313" key="2">
    <source>
        <dbReference type="Proteomes" id="UP001321520"/>
    </source>
</evidence>